<organism evidence="2 3">
    <name type="scientific">Mycobacterium intracellulare subsp. chimaera</name>
    <dbReference type="NCBI Taxonomy" id="222805"/>
    <lineage>
        <taxon>Bacteria</taxon>
        <taxon>Bacillati</taxon>
        <taxon>Actinomycetota</taxon>
        <taxon>Actinomycetes</taxon>
        <taxon>Mycobacteriales</taxon>
        <taxon>Mycobacteriaceae</taxon>
        <taxon>Mycobacterium</taxon>
        <taxon>Mycobacterium avium complex (MAC)</taxon>
    </lineage>
</organism>
<accession>A0ABT7PBA6</accession>
<reference evidence="2" key="1">
    <citation type="submission" date="2023-06" db="EMBL/GenBank/DDBJ databases">
        <title>Itaconate inhibition of nontuberculous mycobacteria.</title>
        <authorList>
            <person name="Breen P."/>
            <person name="Zimbric M."/>
            <person name="Caverly L."/>
        </authorList>
    </citation>
    <scope>NUCLEOTIDE SEQUENCE</scope>
    <source>
        <strain evidence="2">FLAC1071</strain>
    </source>
</reference>
<evidence type="ECO:0000313" key="2">
    <source>
        <dbReference type="EMBL" id="MDM3930575.1"/>
    </source>
</evidence>
<evidence type="ECO:0000313" key="3">
    <source>
        <dbReference type="Proteomes" id="UP001529272"/>
    </source>
</evidence>
<keyword evidence="1" id="KW-0175">Coiled coil</keyword>
<gene>
    <name evidence="2" type="ORF">QRB35_32300</name>
</gene>
<comment type="caution">
    <text evidence="2">The sequence shown here is derived from an EMBL/GenBank/DDBJ whole genome shotgun (WGS) entry which is preliminary data.</text>
</comment>
<evidence type="ECO:0000256" key="1">
    <source>
        <dbReference type="SAM" id="Coils"/>
    </source>
</evidence>
<sequence length="133" mass="14914">MNDAGTERPDPEVPERARRRTFTAKYKLEILAAYDAAPEGEKGALLRREGLYSSHIVAWRRARDAGALAGLAVPRGRKRRDPQGERIARLEAEKHQLEQELAKTRFVVDVQAKLHALLETLSESAEPENGSMK</sequence>
<name>A0ABT7PBA6_MYCIT</name>
<reference evidence="2" key="2">
    <citation type="submission" date="2023-06" db="EMBL/GenBank/DDBJ databases">
        <authorList>
            <person name="Spilker T."/>
        </authorList>
    </citation>
    <scope>NUCLEOTIDE SEQUENCE</scope>
    <source>
        <strain evidence="2">FLAC1071</strain>
    </source>
</reference>
<feature type="coiled-coil region" evidence="1">
    <location>
        <begin position="80"/>
        <end position="107"/>
    </location>
</feature>
<proteinExistence type="predicted"/>
<dbReference type="Proteomes" id="UP001529272">
    <property type="component" value="Unassembled WGS sequence"/>
</dbReference>
<dbReference type="EMBL" id="JASZZX010000133">
    <property type="protein sequence ID" value="MDM3930575.1"/>
    <property type="molecule type" value="Genomic_DNA"/>
</dbReference>
<dbReference type="RefSeq" id="WP_054585774.1">
    <property type="nucleotide sequence ID" value="NZ_JAEKMN010000160.1"/>
</dbReference>
<protein>
    <submittedName>
        <fullName evidence="2">Transposase</fullName>
    </submittedName>
</protein>
<keyword evidence="3" id="KW-1185">Reference proteome</keyword>